<evidence type="ECO:0000313" key="3">
    <source>
        <dbReference type="Proteomes" id="UP000324222"/>
    </source>
</evidence>
<proteinExistence type="predicted"/>
<protein>
    <submittedName>
        <fullName evidence="2">Uncharacterized protein</fullName>
    </submittedName>
</protein>
<keyword evidence="3" id="KW-1185">Reference proteome</keyword>
<evidence type="ECO:0000313" key="2">
    <source>
        <dbReference type="EMBL" id="MPC46177.1"/>
    </source>
</evidence>
<feature type="compositionally biased region" description="Basic and acidic residues" evidence="1">
    <location>
        <begin position="48"/>
        <end position="57"/>
    </location>
</feature>
<dbReference type="AlphaFoldDB" id="A0A5B7FLD9"/>
<comment type="caution">
    <text evidence="2">The sequence shown here is derived from an EMBL/GenBank/DDBJ whole genome shotgun (WGS) entry which is preliminary data.</text>
</comment>
<sequence length="127" mass="14105">MQAKVTRLARVPPPLRKPRSRTPTDRTQAVTIWHRSSMRDTGQNNRAFRNDLRRDPTVTRPINSSAPLCHSHPSSATAWLPISSLLIALTGPRSTAGNLTRTLTINWPGHPADDRPGRVDIISLAFN</sequence>
<evidence type="ECO:0000256" key="1">
    <source>
        <dbReference type="SAM" id="MobiDB-lite"/>
    </source>
</evidence>
<name>A0A5B7FLD9_PORTR</name>
<feature type="region of interest" description="Disordered" evidence="1">
    <location>
        <begin position="1"/>
        <end position="57"/>
    </location>
</feature>
<dbReference type="EMBL" id="VSRR010007082">
    <property type="protein sequence ID" value="MPC46177.1"/>
    <property type="molecule type" value="Genomic_DNA"/>
</dbReference>
<dbReference type="Proteomes" id="UP000324222">
    <property type="component" value="Unassembled WGS sequence"/>
</dbReference>
<organism evidence="2 3">
    <name type="scientific">Portunus trituberculatus</name>
    <name type="common">Swimming crab</name>
    <name type="synonym">Neptunus trituberculatus</name>
    <dbReference type="NCBI Taxonomy" id="210409"/>
    <lineage>
        <taxon>Eukaryota</taxon>
        <taxon>Metazoa</taxon>
        <taxon>Ecdysozoa</taxon>
        <taxon>Arthropoda</taxon>
        <taxon>Crustacea</taxon>
        <taxon>Multicrustacea</taxon>
        <taxon>Malacostraca</taxon>
        <taxon>Eumalacostraca</taxon>
        <taxon>Eucarida</taxon>
        <taxon>Decapoda</taxon>
        <taxon>Pleocyemata</taxon>
        <taxon>Brachyura</taxon>
        <taxon>Eubrachyura</taxon>
        <taxon>Portunoidea</taxon>
        <taxon>Portunidae</taxon>
        <taxon>Portuninae</taxon>
        <taxon>Portunus</taxon>
    </lineage>
</organism>
<gene>
    <name evidence="2" type="ORF">E2C01_039889</name>
</gene>
<reference evidence="2 3" key="1">
    <citation type="submission" date="2019-05" db="EMBL/GenBank/DDBJ databases">
        <title>Another draft genome of Portunus trituberculatus and its Hox gene families provides insights of decapod evolution.</title>
        <authorList>
            <person name="Jeong J.-H."/>
            <person name="Song I."/>
            <person name="Kim S."/>
            <person name="Choi T."/>
            <person name="Kim D."/>
            <person name="Ryu S."/>
            <person name="Kim W."/>
        </authorList>
    </citation>
    <scope>NUCLEOTIDE SEQUENCE [LARGE SCALE GENOMIC DNA]</scope>
    <source>
        <tissue evidence="2">Muscle</tissue>
    </source>
</reference>
<accession>A0A5B7FLD9</accession>